<evidence type="ECO:0000256" key="10">
    <source>
        <dbReference type="SAM" id="Phobius"/>
    </source>
</evidence>
<feature type="compositionally biased region" description="Polar residues" evidence="9">
    <location>
        <begin position="951"/>
        <end position="966"/>
    </location>
</feature>
<dbReference type="PANTHER" id="PTHR19229">
    <property type="entry name" value="ATP-BINDING CASSETTE TRANSPORTER SUBFAMILY A ABCA"/>
    <property type="match status" value="1"/>
</dbReference>
<proteinExistence type="evidence at transcript level"/>
<keyword evidence="3 10" id="KW-0812">Transmembrane</keyword>
<dbReference type="InterPro" id="IPR013525">
    <property type="entry name" value="ABC2_TM"/>
</dbReference>
<dbReference type="Gene3D" id="3.40.50.300">
    <property type="entry name" value="P-loop containing nucleotide triphosphate hydrolases"/>
    <property type="match status" value="2"/>
</dbReference>
<dbReference type="PROSITE" id="PS00211">
    <property type="entry name" value="ABC_TRANSPORTER_1"/>
    <property type="match status" value="1"/>
</dbReference>
<dbReference type="Pfam" id="PF23321">
    <property type="entry name" value="R1_ABCA1"/>
    <property type="match status" value="1"/>
</dbReference>
<dbReference type="PANTHER" id="PTHR19229:SF250">
    <property type="entry name" value="ABC TRANSPORTER DOMAIN-CONTAINING PROTEIN-RELATED"/>
    <property type="match status" value="1"/>
</dbReference>
<feature type="transmembrane region" description="Helical" evidence="10">
    <location>
        <begin position="1307"/>
        <end position="1329"/>
    </location>
</feature>
<dbReference type="CDD" id="cd03263">
    <property type="entry name" value="ABC_subfamily_A"/>
    <property type="match status" value="2"/>
</dbReference>
<feature type="transmembrane region" description="Helical" evidence="10">
    <location>
        <begin position="23"/>
        <end position="42"/>
    </location>
</feature>
<dbReference type="SUPFAM" id="SSF52540">
    <property type="entry name" value="P-loop containing nucleoside triphosphate hydrolases"/>
    <property type="match status" value="2"/>
</dbReference>
<keyword evidence="2" id="KW-0813">Transport</keyword>
<feature type="transmembrane region" description="Helical" evidence="10">
    <location>
        <begin position="1191"/>
        <end position="1221"/>
    </location>
</feature>
<feature type="transmembrane region" description="Helical" evidence="10">
    <location>
        <begin position="1402"/>
        <end position="1420"/>
    </location>
</feature>
<dbReference type="InterPro" id="IPR027417">
    <property type="entry name" value="P-loop_NTPase"/>
</dbReference>
<evidence type="ECO:0000256" key="2">
    <source>
        <dbReference type="ARBA" id="ARBA00022448"/>
    </source>
</evidence>
<feature type="domain" description="ABC transporter" evidence="11">
    <location>
        <begin position="629"/>
        <end position="862"/>
    </location>
</feature>
<evidence type="ECO:0000256" key="1">
    <source>
        <dbReference type="ARBA" id="ARBA00004141"/>
    </source>
</evidence>
<keyword evidence="6 12" id="KW-0067">ATP-binding</keyword>
<evidence type="ECO:0000256" key="5">
    <source>
        <dbReference type="ARBA" id="ARBA00022741"/>
    </source>
</evidence>
<sequence>MGVFNQFSLLIWKNFVLQKRRPIATVFELILPMLFSLLLVIIRDNVAVTNHKQMTNYSEFSVSDLPNFKQKVIPAGGVWTIAYVPDDVQWVTNVMKKVETELNTNSKLEAANQCGLGFLDYIDPNQDFKETFLSNDYVNYMDKNFDDLISQNNETIECILARLPSQDAEKLRDMLNNKTMVKTKQIQQLYNFIETAGTKVKLMPFSTEDSFLSFVKNDSNLKEVLAGAIFQGRFDNKSLPSNLDLVLRFHADPINSDDAGASAFTGITNTWKTHSLYPLFQLPGPRETSKYGGAPGYYKEGFLTLQHAIYIAIGSEFSKHEFKTPTFAMKRYPYPPYLEDDFIVAIQRTLPLLIMLSYFYTALVIVRSIVQEKESKMKEYMMMMGLSNWLHWLAWFLKYLVFLCISCIFMAGFYKIPTRHGSVLTKTDATLVFVFLILFAAATINLCFLISVFFSKANVGAAAGGVLYGLTYMPYLFMQNNYDQLSHLVKVISCLFSNVAMANGCQLIGMFEGKGTGLQWSSIHKGVTVDDNFTMVEVFLMLLLDAVLYMLLAVYIEGVWPGDYGIPKPWYFPFMPSYWTGRVAKKKGKSATSIDIEGNENGCFQNGCINTGQHNDYFEEEPTQLSRIVEIKNLTKVFKSNGKEKVAVSNLTFNMYEGQINVLLGHNGAGKTTTMSMLTGFFPPSSGEAYVMDHSITTDMGGVRKSLGYCPQFNILFDLLTVDEHLYFFARLKGCTSKEAKECSESTVSMLKLEDKWHVQSKKLSGGMKRKLSVGIALTADPKYVILDEPTSGMDPSARRAIWEVIQEYRRKCSMLISTHFMDEADLLGDRIAIMADGKLRCAGSSVFLKGKFGVGYHVVLTKSNNCDISKLNDFFKHHVPECFLERTAGAEVSFLLPVNSTSYFPKLFRNLEESANELGVVNFGASVTTMEEVFLRVTQDAESELETVNRRMSTSRSEQVRQSSMVEEEENEETQYTPLQGPNRSYLHSSLQYNTGIRLWLQQFYGLFIKRVLHSKRNFKVAIAQLLVPVVFGIIAIINAKFPPFEQDNTPLNLTLDAYGENFVYFTKSPDGRFVDSMSYSYTQQFGSLETVSEVTDGSLQQWLSDRYEMEGGDFNSDNLISASFHSDPKTNTSKNVAWFNDQAYHTPASSLAYMDQAYIRLVTKQPNFTMKLINDPLPRNSTNRIEEQLIGSLSGFLIAFNIVLGFSFLAASFCLFLVRERVDRSSLLQTLAGVDPFCFWFSAFLWDFINFMIPCILTMVMFFALSVKEFSAHSGICLLIFALYCWASLPLMYCLSFLFTVPSTGLVRITILNIITGLASIITINILRLLNLGHAADILDWVFLFMPQYCLGQGLADLYANDKMVNICTQNPVYEYICHLENITYQTDFLAWEQYGVGRFVAFLAAQGLLFFIILYIIEFNLFPTNFCMDLLRTLYCCKNKQGNGGPAWESLVEDEDVVVERNRINSTLMPQLVTTDRLILQNLTKIYDRNLVAVDGLCLGIPEAECFGLLGINGAGKTTTFKMLTGDYKSTSGTAYLDGYDIQKDLRKVQQRMGYCPQFDGLIEQMTGAETLRMFARLRGVPEIDIPACVESLGGILHFEQYLDKTCGTYSGGNKRKLSTAIALVGNPPVVLLDEPSTGMDPGARRMLWDALADVRASGCSIVITSHSMEECEALCTRIAIMVNGQLRCLGGPQHLKNRFSQGYTIEIKMASTAGDSSTAKHLMDTKFPGCTLKDEHPGLLTYHVPQCLSGKIQLKLSEVFKVMESIKQQLNLYDYTVSQTTLEQVFLSLVRWQREATDHHESHA</sequence>
<evidence type="ECO:0000256" key="4">
    <source>
        <dbReference type="ARBA" id="ARBA00022737"/>
    </source>
</evidence>
<dbReference type="InterPro" id="IPR003593">
    <property type="entry name" value="AAA+_ATPase"/>
</dbReference>
<name>A0A6F9D5N1_9ASCI</name>
<dbReference type="InterPro" id="IPR026082">
    <property type="entry name" value="ABCA"/>
</dbReference>
<dbReference type="Pfam" id="PF00005">
    <property type="entry name" value="ABC_tran"/>
    <property type="match status" value="2"/>
</dbReference>
<dbReference type="GO" id="GO:0005524">
    <property type="term" value="F:ATP binding"/>
    <property type="evidence" value="ECO:0007669"/>
    <property type="project" value="UniProtKB-KW"/>
</dbReference>
<dbReference type="GO" id="GO:0016887">
    <property type="term" value="F:ATP hydrolysis activity"/>
    <property type="evidence" value="ECO:0007669"/>
    <property type="project" value="InterPro"/>
</dbReference>
<dbReference type="Pfam" id="PF12698">
    <property type="entry name" value="ABC2_membrane_3"/>
    <property type="match status" value="2"/>
</dbReference>
<feature type="transmembrane region" description="Helical" evidence="10">
    <location>
        <begin position="1278"/>
        <end position="1301"/>
    </location>
</feature>
<feature type="region of interest" description="Disordered" evidence="9">
    <location>
        <begin position="948"/>
        <end position="982"/>
    </location>
</feature>
<keyword evidence="4" id="KW-0677">Repeat</keyword>
<dbReference type="GO" id="GO:0016020">
    <property type="term" value="C:membrane"/>
    <property type="evidence" value="ECO:0007669"/>
    <property type="project" value="UniProtKB-SubCell"/>
</dbReference>
<dbReference type="GO" id="GO:0005319">
    <property type="term" value="F:lipid transporter activity"/>
    <property type="evidence" value="ECO:0007669"/>
    <property type="project" value="TreeGrafter"/>
</dbReference>
<dbReference type="InterPro" id="IPR017871">
    <property type="entry name" value="ABC_transporter-like_CS"/>
</dbReference>
<keyword evidence="5" id="KW-0547">Nucleotide-binding</keyword>
<evidence type="ECO:0000256" key="9">
    <source>
        <dbReference type="SAM" id="MobiDB-lite"/>
    </source>
</evidence>
<evidence type="ECO:0000256" key="7">
    <source>
        <dbReference type="ARBA" id="ARBA00022989"/>
    </source>
</evidence>
<feature type="transmembrane region" description="Helical" evidence="10">
    <location>
        <begin position="459"/>
        <end position="477"/>
    </location>
</feature>
<dbReference type="InterPro" id="IPR003439">
    <property type="entry name" value="ABC_transporter-like_ATP-bd"/>
</dbReference>
<dbReference type="GO" id="GO:0140359">
    <property type="term" value="F:ABC-type transporter activity"/>
    <property type="evidence" value="ECO:0007669"/>
    <property type="project" value="InterPro"/>
</dbReference>
<feature type="transmembrane region" description="Helical" evidence="10">
    <location>
        <begin position="1020"/>
        <end position="1039"/>
    </location>
</feature>
<feature type="transmembrane region" description="Helical" evidence="10">
    <location>
        <begin position="390"/>
        <end position="411"/>
    </location>
</feature>
<organism evidence="12">
    <name type="scientific">Phallusia mammillata</name>
    <dbReference type="NCBI Taxonomy" id="59560"/>
    <lineage>
        <taxon>Eukaryota</taxon>
        <taxon>Metazoa</taxon>
        <taxon>Chordata</taxon>
        <taxon>Tunicata</taxon>
        <taxon>Ascidiacea</taxon>
        <taxon>Phlebobranchia</taxon>
        <taxon>Ascidiidae</taxon>
        <taxon>Phallusia</taxon>
    </lineage>
</organism>
<evidence type="ECO:0000259" key="11">
    <source>
        <dbReference type="PROSITE" id="PS50893"/>
    </source>
</evidence>
<evidence type="ECO:0000256" key="6">
    <source>
        <dbReference type="ARBA" id="ARBA00022840"/>
    </source>
</evidence>
<feature type="transmembrane region" description="Helical" evidence="10">
    <location>
        <begin position="532"/>
        <end position="556"/>
    </location>
</feature>
<reference evidence="12" key="1">
    <citation type="submission" date="2020-04" db="EMBL/GenBank/DDBJ databases">
        <authorList>
            <person name="Neveu A P."/>
        </authorList>
    </citation>
    <scope>NUCLEOTIDE SEQUENCE</scope>
    <source>
        <tissue evidence="12">Whole embryo</tissue>
    </source>
</reference>
<dbReference type="FunFam" id="3.40.50.300:FF:000298">
    <property type="entry name" value="ATP-binding cassette sub-family A member 12"/>
    <property type="match status" value="1"/>
</dbReference>
<keyword evidence="7 10" id="KW-1133">Transmembrane helix</keyword>
<dbReference type="PROSITE" id="PS50893">
    <property type="entry name" value="ABC_TRANSPORTER_2"/>
    <property type="match status" value="2"/>
</dbReference>
<evidence type="ECO:0000256" key="8">
    <source>
        <dbReference type="ARBA" id="ARBA00023136"/>
    </source>
</evidence>
<feature type="domain" description="ABC transporter" evidence="11">
    <location>
        <begin position="1481"/>
        <end position="1712"/>
    </location>
</feature>
<dbReference type="SMART" id="SM00382">
    <property type="entry name" value="AAA"/>
    <property type="match status" value="2"/>
</dbReference>
<accession>A0A6F9D5N1</accession>
<feature type="transmembrane region" description="Helical" evidence="10">
    <location>
        <begin position="431"/>
        <end position="452"/>
    </location>
</feature>
<dbReference type="InterPro" id="IPR056264">
    <property type="entry name" value="R2_ABCA1-4-like"/>
</dbReference>
<evidence type="ECO:0000313" key="12">
    <source>
        <dbReference type="EMBL" id="CAB3219611.1"/>
    </source>
</evidence>
<evidence type="ECO:0000256" key="3">
    <source>
        <dbReference type="ARBA" id="ARBA00022692"/>
    </source>
</evidence>
<comment type="subcellular location">
    <subcellularLocation>
        <location evidence="1">Membrane</location>
        <topology evidence="1">Multi-pass membrane protein</topology>
    </subcellularLocation>
</comment>
<dbReference type="EMBL" id="LR782578">
    <property type="protein sequence ID" value="CAB3219611.1"/>
    <property type="molecule type" value="mRNA"/>
</dbReference>
<feature type="transmembrane region" description="Helical" evidence="10">
    <location>
        <begin position="350"/>
        <end position="370"/>
    </location>
</feature>
<feature type="transmembrane region" description="Helical" evidence="10">
    <location>
        <begin position="1241"/>
        <end position="1266"/>
    </location>
</feature>
<protein>
    <submittedName>
        <fullName evidence="12">ATP-binding cassette sub-family A member 3-like</fullName>
    </submittedName>
</protein>
<keyword evidence="8 10" id="KW-0472">Membrane</keyword>
<gene>
    <name evidence="12" type="primary">Abca3-002</name>
</gene>
<dbReference type="FunFam" id="3.40.50.300:FF:000327">
    <property type="entry name" value="ATP-binding cassette sub-family A member 3"/>
    <property type="match status" value="1"/>
</dbReference>